<name>A0A975ATH5_9GAMM</name>
<dbReference type="PROSITE" id="PS50839">
    <property type="entry name" value="CHASE"/>
    <property type="match status" value="1"/>
</dbReference>
<dbReference type="SUPFAM" id="SSF55073">
    <property type="entry name" value="Nucleotide cyclase"/>
    <property type="match status" value="1"/>
</dbReference>
<organism evidence="11 12">
    <name type="scientific">Agrilutibacter solisilvae</name>
    <dbReference type="NCBI Taxonomy" id="2763317"/>
    <lineage>
        <taxon>Bacteria</taxon>
        <taxon>Pseudomonadati</taxon>
        <taxon>Pseudomonadota</taxon>
        <taxon>Gammaproteobacteria</taxon>
        <taxon>Lysobacterales</taxon>
        <taxon>Lysobacteraceae</taxon>
        <taxon>Agrilutibacter</taxon>
    </lineage>
</organism>
<dbReference type="Gene3D" id="3.30.450.350">
    <property type="entry name" value="CHASE domain"/>
    <property type="match status" value="1"/>
</dbReference>
<dbReference type="SMART" id="SM00052">
    <property type="entry name" value="EAL"/>
    <property type="match status" value="1"/>
</dbReference>
<dbReference type="Proteomes" id="UP000639274">
    <property type="component" value="Chromosome"/>
</dbReference>
<dbReference type="Pfam" id="PF00990">
    <property type="entry name" value="GGDEF"/>
    <property type="match status" value="1"/>
</dbReference>
<gene>
    <name evidence="11" type="ORF">I8J32_011350</name>
</gene>
<dbReference type="PROSITE" id="PS50113">
    <property type="entry name" value="PAC"/>
    <property type="match status" value="1"/>
</dbReference>
<feature type="domain" description="GGDEF" evidence="10">
    <location>
        <begin position="480"/>
        <end position="614"/>
    </location>
</feature>
<evidence type="ECO:0000259" key="9">
    <source>
        <dbReference type="PROSITE" id="PS50883"/>
    </source>
</evidence>
<keyword evidence="3" id="KW-0812">Transmembrane</keyword>
<dbReference type="CDD" id="cd00130">
    <property type="entry name" value="PAS"/>
    <property type="match status" value="1"/>
</dbReference>
<dbReference type="Pfam" id="PF03924">
    <property type="entry name" value="CHASE"/>
    <property type="match status" value="1"/>
</dbReference>
<keyword evidence="6" id="KW-0175">Coiled coil</keyword>
<dbReference type="InterPro" id="IPR035919">
    <property type="entry name" value="EAL_sf"/>
</dbReference>
<dbReference type="PANTHER" id="PTHR44757:SF4">
    <property type="entry name" value="DIGUANYLATE CYCLASE DGCE-RELATED"/>
    <property type="match status" value="1"/>
</dbReference>
<dbReference type="EMBL" id="CP071518">
    <property type="protein sequence ID" value="QSX80044.1"/>
    <property type="molecule type" value="Genomic_DNA"/>
</dbReference>
<evidence type="ECO:0000256" key="3">
    <source>
        <dbReference type="ARBA" id="ARBA00022692"/>
    </source>
</evidence>
<dbReference type="Gene3D" id="3.20.20.450">
    <property type="entry name" value="EAL domain"/>
    <property type="match status" value="1"/>
</dbReference>
<sequence length="911" mass="100546">MVSLWWAAADADQLQARRQAELKSHADASLLAMRAQLQDCETLIRSFQAVFATLPVVDHGSFERVYERLQPRVRFPSLQAIAYAPRSEAGGQARYVTALVAPMAGNERVVGLDVGSQPANLRAVERSRDFDRVVLSSPFRLLQFRDADARVDGITMRVPVYSRGTIPRTMAERRTRLAGSLAVSFRVSDLIDAALQGGARDSLHTRITDISGSAPVGGAPTKTAPIGTAPIGTAPIETASGREGIFLFDSHPGRKVARTEIVRRELRFGDRVWRMEMSPAGPLAAAQPVSKSPFWAGLLASVLLAGLVHSSITMRRRARRLAEQMSQRFRDSEERFRALNELLPALVLLARVQDHRIVYANQAARTRLGEAVGMQVLPHLFDDPALRGRIEAGHDCCGTIEARLHTSRGSRFWASVSISRVIVDDHAHLLMVAADISEQRELTELLTYQASHDALTELYNRREFERRVEQARAALAQGGAPGALLYIDLDQFKLINDTSGHLAGDHLLTELAGIMREQLRGDDVLARLGGDEFGILATHVKDRHGAQLVADRLRERIDGYDFVWENRNYAISASIGVVMLDDPSVTLKDLFAHADTACYQAKENGRNRVQFFSAHDDDTTRRHSEMEWATRLRAAVAEQRLLLHYQEVWPLAGEADGARVELLVRLREQDGTLVPPGAFIPAAERYGLMPMIDRWVIETALSHFDELHPSGAALQLATINLSGHSLEEDALADHIIERMRRHRVDPSRVCFEVTETVAVRNVARVSRFIQRLRAAGCRIALDDFGAGMSSFGYLKSLPVDMIKIDGGFVRDLTTDPMSQAIVRAVTDIGHQRGLTVVAEWVATPEIAAMLRRFGVDFAQGYALHVPEAVAFQRVAVQDGAAQGRAGVHGVAADPLVALRARRRASRGARQG</sequence>
<dbReference type="SUPFAM" id="SSF141868">
    <property type="entry name" value="EAL domain-like"/>
    <property type="match status" value="1"/>
</dbReference>
<dbReference type="Pfam" id="PF00563">
    <property type="entry name" value="EAL"/>
    <property type="match status" value="1"/>
</dbReference>
<evidence type="ECO:0000256" key="2">
    <source>
        <dbReference type="ARBA" id="ARBA00004370"/>
    </source>
</evidence>
<comment type="subcellular location">
    <subcellularLocation>
        <location evidence="2">Membrane</location>
    </subcellularLocation>
</comment>
<dbReference type="GO" id="GO:0003824">
    <property type="term" value="F:catalytic activity"/>
    <property type="evidence" value="ECO:0007669"/>
    <property type="project" value="UniProtKB-ARBA"/>
</dbReference>
<dbReference type="PANTHER" id="PTHR44757">
    <property type="entry name" value="DIGUANYLATE CYCLASE DGCP"/>
    <property type="match status" value="1"/>
</dbReference>
<dbReference type="FunFam" id="3.30.70.270:FF:000001">
    <property type="entry name" value="Diguanylate cyclase domain protein"/>
    <property type="match status" value="1"/>
</dbReference>
<evidence type="ECO:0000313" key="12">
    <source>
        <dbReference type="Proteomes" id="UP000639274"/>
    </source>
</evidence>
<dbReference type="KEGG" id="lsf:I8J32_011350"/>
<feature type="domain" description="CHASE" evidence="8">
    <location>
        <begin position="94"/>
        <end position="196"/>
    </location>
</feature>
<evidence type="ECO:0000313" key="11">
    <source>
        <dbReference type="EMBL" id="QSX80044.1"/>
    </source>
</evidence>
<dbReference type="SMART" id="SM00267">
    <property type="entry name" value="GGDEF"/>
    <property type="match status" value="1"/>
</dbReference>
<evidence type="ECO:0000256" key="5">
    <source>
        <dbReference type="ARBA" id="ARBA00023136"/>
    </source>
</evidence>
<dbReference type="InterPro" id="IPR000700">
    <property type="entry name" value="PAS-assoc_C"/>
</dbReference>
<dbReference type="PROSITE" id="PS50883">
    <property type="entry name" value="EAL"/>
    <property type="match status" value="1"/>
</dbReference>
<dbReference type="NCBIfam" id="TIGR00229">
    <property type="entry name" value="sensory_box"/>
    <property type="match status" value="1"/>
</dbReference>
<dbReference type="Gene3D" id="3.30.450.20">
    <property type="entry name" value="PAS domain"/>
    <property type="match status" value="1"/>
</dbReference>
<dbReference type="SMART" id="SM01079">
    <property type="entry name" value="CHASE"/>
    <property type="match status" value="1"/>
</dbReference>
<dbReference type="CDD" id="cd01949">
    <property type="entry name" value="GGDEF"/>
    <property type="match status" value="1"/>
</dbReference>
<dbReference type="InterPro" id="IPR043128">
    <property type="entry name" value="Rev_trsase/Diguanyl_cyclase"/>
</dbReference>
<comment type="cofactor">
    <cofactor evidence="1">
        <name>Mg(2+)</name>
        <dbReference type="ChEBI" id="CHEBI:18420"/>
    </cofactor>
</comment>
<proteinExistence type="predicted"/>
<dbReference type="InterPro" id="IPR029787">
    <property type="entry name" value="Nucleotide_cyclase"/>
</dbReference>
<dbReference type="InterPro" id="IPR001633">
    <property type="entry name" value="EAL_dom"/>
</dbReference>
<evidence type="ECO:0000256" key="6">
    <source>
        <dbReference type="SAM" id="Coils"/>
    </source>
</evidence>
<dbReference type="GO" id="GO:0016020">
    <property type="term" value="C:membrane"/>
    <property type="evidence" value="ECO:0007669"/>
    <property type="project" value="UniProtKB-SubCell"/>
</dbReference>
<dbReference type="InterPro" id="IPR042240">
    <property type="entry name" value="CHASE_sf"/>
</dbReference>
<feature type="domain" description="EAL" evidence="9">
    <location>
        <begin position="625"/>
        <end position="880"/>
    </location>
</feature>
<accession>A0A975ATH5</accession>
<dbReference type="SUPFAM" id="SSF55785">
    <property type="entry name" value="PYP-like sensor domain (PAS domain)"/>
    <property type="match status" value="1"/>
</dbReference>
<dbReference type="AlphaFoldDB" id="A0A975ATH5"/>
<evidence type="ECO:0000259" key="8">
    <source>
        <dbReference type="PROSITE" id="PS50839"/>
    </source>
</evidence>
<dbReference type="CDD" id="cd01948">
    <property type="entry name" value="EAL"/>
    <property type="match status" value="1"/>
</dbReference>
<reference evidence="11 12" key="1">
    <citation type="submission" date="2021-03" db="EMBL/GenBank/DDBJ databases">
        <title>Lysobacter sp. nov. isolated from soil of gangwondo yeongwol, south Korea.</title>
        <authorList>
            <person name="Kim K.R."/>
            <person name="Kim K.H."/>
            <person name="Jeon C.O."/>
        </authorList>
    </citation>
    <scope>NUCLEOTIDE SEQUENCE [LARGE SCALE GENOMIC DNA]</scope>
    <source>
        <strain evidence="11 12">R19</strain>
    </source>
</reference>
<dbReference type="InterPro" id="IPR000014">
    <property type="entry name" value="PAS"/>
</dbReference>
<dbReference type="NCBIfam" id="TIGR00254">
    <property type="entry name" value="GGDEF"/>
    <property type="match status" value="1"/>
</dbReference>
<keyword evidence="4" id="KW-1133">Transmembrane helix</keyword>
<dbReference type="InterPro" id="IPR035965">
    <property type="entry name" value="PAS-like_dom_sf"/>
</dbReference>
<keyword evidence="5" id="KW-0472">Membrane</keyword>
<evidence type="ECO:0000259" key="10">
    <source>
        <dbReference type="PROSITE" id="PS50887"/>
    </source>
</evidence>
<dbReference type="Gene3D" id="3.30.70.270">
    <property type="match status" value="1"/>
</dbReference>
<keyword evidence="12" id="KW-1185">Reference proteome</keyword>
<dbReference type="InterPro" id="IPR000160">
    <property type="entry name" value="GGDEF_dom"/>
</dbReference>
<dbReference type="InterPro" id="IPR006189">
    <property type="entry name" value="CHASE_dom"/>
</dbReference>
<feature type="domain" description="PAC" evidence="7">
    <location>
        <begin position="398"/>
        <end position="448"/>
    </location>
</feature>
<feature type="coiled-coil region" evidence="6">
    <location>
        <begin position="315"/>
        <end position="342"/>
    </location>
</feature>
<dbReference type="GO" id="GO:0007165">
    <property type="term" value="P:signal transduction"/>
    <property type="evidence" value="ECO:0007669"/>
    <property type="project" value="UniProtKB-ARBA"/>
</dbReference>
<evidence type="ECO:0000259" key="7">
    <source>
        <dbReference type="PROSITE" id="PS50113"/>
    </source>
</evidence>
<dbReference type="PROSITE" id="PS50887">
    <property type="entry name" value="GGDEF"/>
    <property type="match status" value="1"/>
</dbReference>
<protein>
    <submittedName>
        <fullName evidence="11">EAL domain-containing protein</fullName>
    </submittedName>
</protein>
<dbReference type="InterPro" id="IPR052155">
    <property type="entry name" value="Biofilm_reg_signaling"/>
</dbReference>
<evidence type="ECO:0000256" key="4">
    <source>
        <dbReference type="ARBA" id="ARBA00022989"/>
    </source>
</evidence>
<evidence type="ECO:0000256" key="1">
    <source>
        <dbReference type="ARBA" id="ARBA00001946"/>
    </source>
</evidence>